<feature type="transmembrane region" description="Helical" evidence="1">
    <location>
        <begin position="60"/>
        <end position="80"/>
    </location>
</feature>
<dbReference type="OrthoDB" id="60706at2157"/>
<evidence type="ECO:0000313" key="2">
    <source>
        <dbReference type="EMBL" id="ABX02503.1"/>
    </source>
</evidence>
<keyword evidence="1" id="KW-0812">Transmembrane</keyword>
<keyword evidence="1" id="KW-0472">Membrane</keyword>
<name>A9AAY0_METM6</name>
<sequence length="86" mass="10280">MGAISEYFDIKNEIGELKEEVGKKIRNSDETAQSRSESIHYLNKKIIAKRKRLKSAENRIIVHYVFPLFLLMLILAYWYLRPYFLQ</sequence>
<dbReference type="AlphaFoldDB" id="A9AAY0"/>
<dbReference type="HOGENOM" id="CLU_172278_0_0_2"/>
<dbReference type="EMBL" id="CP000867">
    <property type="protein sequence ID" value="ABX02503.1"/>
    <property type="molecule type" value="Genomic_DNA"/>
</dbReference>
<dbReference type="eggNOG" id="arCOG06623">
    <property type="taxonomic scope" value="Archaea"/>
</dbReference>
<reference evidence="2" key="1">
    <citation type="submission" date="2007-10" db="EMBL/GenBank/DDBJ databases">
        <title>Complete sequence of Methanococcus maripaludis C6.</title>
        <authorList>
            <consortium name="US DOE Joint Genome Institute"/>
            <person name="Copeland A."/>
            <person name="Lucas S."/>
            <person name="Lapidus A."/>
            <person name="Barry K."/>
            <person name="Glavina del Rio T."/>
            <person name="Dalin E."/>
            <person name="Tice H."/>
            <person name="Pitluck S."/>
            <person name="Clum A."/>
            <person name="Schmutz J."/>
            <person name="Larimer F."/>
            <person name="Land M."/>
            <person name="Hauser L."/>
            <person name="Kyrpides N."/>
            <person name="Mikhailova N."/>
            <person name="Sieprawska-Lupa M."/>
            <person name="Whitman W.B."/>
            <person name="Richardson P."/>
        </authorList>
    </citation>
    <scope>NUCLEOTIDE SEQUENCE [LARGE SCALE GENOMIC DNA]</scope>
    <source>
        <strain evidence="2">C6</strain>
    </source>
</reference>
<gene>
    <name evidence="2" type="ordered locus">MmarC6_1691</name>
</gene>
<accession>A9AAY0</accession>
<proteinExistence type="predicted"/>
<evidence type="ECO:0000256" key="1">
    <source>
        <dbReference type="SAM" id="Phobius"/>
    </source>
</evidence>
<dbReference type="KEGG" id="mmx:MmarC6_1691"/>
<keyword evidence="1" id="KW-1133">Transmembrane helix</keyword>
<protein>
    <submittedName>
        <fullName evidence="2">Uncharacterized protein</fullName>
    </submittedName>
</protein>
<organism evidence="2">
    <name type="scientific">Methanococcus maripaludis (strain C6 / ATCC BAA-1332)</name>
    <dbReference type="NCBI Taxonomy" id="444158"/>
    <lineage>
        <taxon>Archaea</taxon>
        <taxon>Methanobacteriati</taxon>
        <taxon>Methanobacteriota</taxon>
        <taxon>Methanomada group</taxon>
        <taxon>Methanococci</taxon>
        <taxon>Methanococcales</taxon>
        <taxon>Methanococcaceae</taxon>
        <taxon>Methanococcus</taxon>
    </lineage>
</organism>
<dbReference type="STRING" id="444158.MmarC6_1691"/>